<evidence type="ECO:0000313" key="1">
    <source>
        <dbReference type="EMBL" id="AJO22856.1"/>
    </source>
</evidence>
<reference evidence="2" key="1">
    <citation type="submission" date="2015-01" db="EMBL/GenBank/DDBJ databases">
        <title>Comparative genome analysis of Bacillus coagulans HM-08, Clostridium butyricum HM-68, Bacillus subtilis HM-66 and Bacillus paralicheniformis BL-09.</title>
        <authorList>
            <person name="Zhang H."/>
        </authorList>
    </citation>
    <scope>NUCLEOTIDE SEQUENCE [LARGE SCALE GENOMIC DNA]</scope>
    <source>
        <strain evidence="2">HM-08</strain>
    </source>
</reference>
<dbReference type="Proteomes" id="UP000032024">
    <property type="component" value="Chromosome"/>
</dbReference>
<keyword evidence="2" id="KW-1185">Reference proteome</keyword>
<proteinExistence type="predicted"/>
<evidence type="ECO:0000313" key="2">
    <source>
        <dbReference type="Proteomes" id="UP000032024"/>
    </source>
</evidence>
<name>A0AAN0WBW5_HEYCO</name>
<dbReference type="EMBL" id="CP010525">
    <property type="protein sequence ID" value="AJO22856.1"/>
    <property type="molecule type" value="Genomic_DNA"/>
</dbReference>
<sequence>MCKKYTKIQGGELNEQRVATLEKNATVATAATAAVRR</sequence>
<organism evidence="1 2">
    <name type="scientific">Heyndrickxia coagulans</name>
    <name type="common">Weizmannia coagulans</name>
    <dbReference type="NCBI Taxonomy" id="1398"/>
    <lineage>
        <taxon>Bacteria</taxon>
        <taxon>Bacillati</taxon>
        <taxon>Bacillota</taxon>
        <taxon>Bacilli</taxon>
        <taxon>Bacillales</taxon>
        <taxon>Bacillaceae</taxon>
        <taxon>Heyndrickxia</taxon>
    </lineage>
</organism>
<protein>
    <submittedName>
        <fullName evidence="1">Uncharacterized protein</fullName>
    </submittedName>
</protein>
<accession>A0AAN0WBW5</accession>
<gene>
    <name evidence="1" type="ORF">SB48_HM08orf03277</name>
</gene>
<dbReference type="AlphaFoldDB" id="A0AAN0WBW5"/>